<dbReference type="Proteomes" id="UP000823613">
    <property type="component" value="Unassembled WGS sequence"/>
</dbReference>
<evidence type="ECO:0000313" key="11">
    <source>
        <dbReference type="Proteomes" id="UP000823613"/>
    </source>
</evidence>
<feature type="transmembrane region" description="Helical" evidence="8">
    <location>
        <begin position="336"/>
        <end position="362"/>
    </location>
</feature>
<feature type="transmembrane region" description="Helical" evidence="8">
    <location>
        <begin position="277"/>
        <end position="295"/>
    </location>
</feature>
<dbReference type="PANTHER" id="PTHR43470:SF3">
    <property type="entry name" value="PHOSPHATE TRANSPORT SYSTEM PERMEASE PROTEIN PSTA-RELATED"/>
    <property type="match status" value="1"/>
</dbReference>
<dbReference type="Gene3D" id="1.10.3720.10">
    <property type="entry name" value="MetI-like"/>
    <property type="match status" value="1"/>
</dbReference>
<evidence type="ECO:0000313" key="10">
    <source>
        <dbReference type="EMBL" id="MBO8427018.1"/>
    </source>
</evidence>
<dbReference type="EMBL" id="JADIMY010000008">
    <property type="protein sequence ID" value="MBO8427018.1"/>
    <property type="molecule type" value="Genomic_DNA"/>
</dbReference>
<reference evidence="10" key="1">
    <citation type="submission" date="2020-10" db="EMBL/GenBank/DDBJ databases">
        <authorList>
            <person name="Gilroy R."/>
        </authorList>
    </citation>
    <scope>NUCLEOTIDE SEQUENCE</scope>
    <source>
        <strain evidence="10">11159</strain>
    </source>
</reference>
<dbReference type="PROSITE" id="PS50928">
    <property type="entry name" value="ABC_TM1"/>
    <property type="match status" value="1"/>
</dbReference>
<name>A0A9D9DHW5_9BACL</name>
<dbReference type="GO" id="GO:0035435">
    <property type="term" value="P:phosphate ion transmembrane transport"/>
    <property type="evidence" value="ECO:0007669"/>
    <property type="project" value="InterPro"/>
</dbReference>
<keyword evidence="6 8" id="KW-1133">Transmembrane helix</keyword>
<dbReference type="InterPro" id="IPR005672">
    <property type="entry name" value="Phosphate_PstA"/>
</dbReference>
<dbReference type="InterPro" id="IPR000515">
    <property type="entry name" value="MetI-like"/>
</dbReference>
<comment type="subcellular location">
    <subcellularLocation>
        <location evidence="1 8">Cell membrane</location>
        <topology evidence="1 8">Multi-pass membrane protein</topology>
    </subcellularLocation>
</comment>
<evidence type="ECO:0000256" key="2">
    <source>
        <dbReference type="ARBA" id="ARBA00007069"/>
    </source>
</evidence>
<evidence type="ECO:0000259" key="9">
    <source>
        <dbReference type="PROSITE" id="PS50928"/>
    </source>
</evidence>
<organism evidence="10 11">
    <name type="scientific">Candidatus Onthovivens merdipullorum</name>
    <dbReference type="NCBI Taxonomy" id="2840889"/>
    <lineage>
        <taxon>Bacteria</taxon>
        <taxon>Bacillati</taxon>
        <taxon>Bacillota</taxon>
        <taxon>Bacilli</taxon>
        <taxon>Bacillales</taxon>
        <taxon>Candidatus Onthovivens</taxon>
    </lineage>
</organism>
<feature type="transmembrane region" description="Helical" evidence="8">
    <location>
        <begin position="395"/>
        <end position="416"/>
    </location>
</feature>
<evidence type="ECO:0000256" key="5">
    <source>
        <dbReference type="ARBA" id="ARBA00022692"/>
    </source>
</evidence>
<feature type="transmembrane region" description="Helical" evidence="8">
    <location>
        <begin position="244"/>
        <end position="265"/>
    </location>
</feature>
<feature type="transmembrane region" description="Helical" evidence="8">
    <location>
        <begin position="207"/>
        <end position="232"/>
    </location>
</feature>
<comment type="caution">
    <text evidence="10">The sequence shown here is derived from an EMBL/GenBank/DDBJ whole genome shotgun (WGS) entry which is preliminary data.</text>
</comment>
<proteinExistence type="inferred from homology"/>
<keyword evidence="7 8" id="KW-0472">Membrane</keyword>
<reference evidence="10" key="2">
    <citation type="journal article" date="2021" name="PeerJ">
        <title>Extensive microbial diversity within the chicken gut microbiome revealed by metagenomics and culture.</title>
        <authorList>
            <person name="Gilroy R."/>
            <person name="Ravi A."/>
            <person name="Getino M."/>
            <person name="Pursley I."/>
            <person name="Horton D.L."/>
            <person name="Alikhan N.F."/>
            <person name="Baker D."/>
            <person name="Gharbi K."/>
            <person name="Hall N."/>
            <person name="Watson M."/>
            <person name="Adriaenssens E.M."/>
            <person name="Foster-Nyarko E."/>
            <person name="Jarju S."/>
            <person name="Secka A."/>
            <person name="Antonio M."/>
            <person name="Oren A."/>
            <person name="Chaudhuri R.R."/>
            <person name="La Ragione R."/>
            <person name="Hildebrand F."/>
            <person name="Pallen M.J."/>
        </authorList>
    </citation>
    <scope>NUCLEOTIDE SEQUENCE</scope>
    <source>
        <strain evidence="10">11159</strain>
    </source>
</reference>
<keyword evidence="3" id="KW-0813">Transport</keyword>
<dbReference type="NCBIfam" id="TIGR00974">
    <property type="entry name" value="3a0107s02c"/>
    <property type="match status" value="1"/>
</dbReference>
<feature type="transmembrane region" description="Helical" evidence="8">
    <location>
        <begin position="33"/>
        <end position="58"/>
    </location>
</feature>
<dbReference type="CDD" id="cd06261">
    <property type="entry name" value="TM_PBP2"/>
    <property type="match status" value="1"/>
</dbReference>
<feature type="domain" description="ABC transmembrane type-1" evidence="9">
    <location>
        <begin position="203"/>
        <end position="411"/>
    </location>
</feature>
<dbReference type="Pfam" id="PF00528">
    <property type="entry name" value="BPD_transp_1"/>
    <property type="match status" value="1"/>
</dbReference>
<evidence type="ECO:0000256" key="3">
    <source>
        <dbReference type="ARBA" id="ARBA00022448"/>
    </source>
</evidence>
<keyword evidence="4 8" id="KW-1003">Cell membrane</keyword>
<dbReference type="GO" id="GO:0005886">
    <property type="term" value="C:plasma membrane"/>
    <property type="evidence" value="ECO:0007669"/>
    <property type="project" value="UniProtKB-SubCell"/>
</dbReference>
<evidence type="ECO:0000256" key="8">
    <source>
        <dbReference type="RuleBase" id="RU363043"/>
    </source>
</evidence>
<dbReference type="AlphaFoldDB" id="A0A9D9DHW5"/>
<comment type="similarity">
    <text evidence="2 8">Belongs to the binding-protein-dependent transport system permease family. CysTW subfamily.</text>
</comment>
<dbReference type="GO" id="GO:0005315">
    <property type="term" value="F:phosphate transmembrane transporter activity"/>
    <property type="evidence" value="ECO:0007669"/>
    <property type="project" value="InterPro"/>
</dbReference>
<evidence type="ECO:0000256" key="4">
    <source>
        <dbReference type="ARBA" id="ARBA00022475"/>
    </source>
</evidence>
<dbReference type="PANTHER" id="PTHR43470">
    <property type="entry name" value="PHOSPHATE TRANSPORT SYSTEM PERMEASE PROTEIN PSTA-RELATED"/>
    <property type="match status" value="1"/>
</dbReference>
<evidence type="ECO:0000256" key="7">
    <source>
        <dbReference type="ARBA" id="ARBA00023136"/>
    </source>
</evidence>
<sequence>MKIGKLNLNFKNPFKKENFINEGMSRKRLLKDILRNLSTVIFALFCLFILVYIIVYIFTNGSRTLSWDFISGNYQETSVSVRAPDDFSFDDRTFEFTKEGGYRSEKWGISFIDGEDHSGNPTVFIYEVCDNSYFNEFIDSQNNVYTSYSSEEYVANINLIVGDSLELLSDNDGASKIASTLDEASDVTFLNIKTLGRGIRGSLITTLYLILITLIIAVPIGVCAAIYLSLFAKKNKITSLIRSLIDMTSAIPSIIFGFIGALVFIPFMNAVGGTSGGSILSGSLTLAIMLIPTIVKNTEESIIALPKGYMDSSLALGASRTETVFKVMLPNALPGIITAIILSIGRIIGESAALVFAIGVSIQDSIRLTGSSTSLAVHIWSILGSENPDYDSACAISIIILVIVLVLCLITKLISYRFNKKFKGAR</sequence>
<evidence type="ECO:0000256" key="6">
    <source>
        <dbReference type="ARBA" id="ARBA00022989"/>
    </source>
</evidence>
<evidence type="ECO:0000256" key="1">
    <source>
        <dbReference type="ARBA" id="ARBA00004651"/>
    </source>
</evidence>
<keyword evidence="5 8" id="KW-0812">Transmembrane</keyword>
<gene>
    <name evidence="10" type="primary">pstA</name>
    <name evidence="10" type="ORF">IAC58_00440</name>
</gene>
<accession>A0A9D9DHW5</accession>
<dbReference type="SUPFAM" id="SSF161098">
    <property type="entry name" value="MetI-like"/>
    <property type="match status" value="1"/>
</dbReference>
<dbReference type="InterPro" id="IPR035906">
    <property type="entry name" value="MetI-like_sf"/>
</dbReference>
<protein>
    <recommendedName>
        <fullName evidence="8">Phosphate transport system permease protein PstA</fullName>
    </recommendedName>
</protein>